<feature type="transmembrane region" description="Helical" evidence="1">
    <location>
        <begin position="6"/>
        <end position="29"/>
    </location>
</feature>
<evidence type="ECO:0000313" key="2">
    <source>
        <dbReference type="EMBL" id="MPM02222.1"/>
    </source>
</evidence>
<keyword evidence="1" id="KW-0472">Membrane</keyword>
<gene>
    <name evidence="2" type="ORF">SDC9_48467</name>
</gene>
<accession>A0A644WEM8</accession>
<sequence length="177" mass="19644">MRFTRFVIRLFPGLLIVSVAIFIVGFASVHSYNASASRSMPVIGASDFASIDIHELLPDTPQIISPADQLVVNGESVFFVWHSTGERNSYELSYSWNSNFESPETIITQDTAYSLTSSSTVSTSLFWKIRSVSADKSVSQWTSVHSLTFMPAVKAWRCNHNCSQCPNPCGRRGPELN</sequence>
<dbReference type="Gene3D" id="2.60.40.10">
    <property type="entry name" value="Immunoglobulins"/>
    <property type="match status" value="1"/>
</dbReference>
<organism evidence="2">
    <name type="scientific">bioreactor metagenome</name>
    <dbReference type="NCBI Taxonomy" id="1076179"/>
    <lineage>
        <taxon>unclassified sequences</taxon>
        <taxon>metagenomes</taxon>
        <taxon>ecological metagenomes</taxon>
    </lineage>
</organism>
<dbReference type="InterPro" id="IPR013783">
    <property type="entry name" value="Ig-like_fold"/>
</dbReference>
<proteinExistence type="predicted"/>
<evidence type="ECO:0008006" key="3">
    <source>
        <dbReference type="Google" id="ProtNLM"/>
    </source>
</evidence>
<name>A0A644WEM8_9ZZZZ</name>
<comment type="caution">
    <text evidence="2">The sequence shown here is derived from an EMBL/GenBank/DDBJ whole genome shotgun (WGS) entry which is preliminary data.</text>
</comment>
<dbReference type="AlphaFoldDB" id="A0A644WEM8"/>
<protein>
    <recommendedName>
        <fullName evidence="3">Fibronectin type-III domain-containing protein</fullName>
    </recommendedName>
</protein>
<keyword evidence="1" id="KW-0812">Transmembrane</keyword>
<keyword evidence="1" id="KW-1133">Transmembrane helix</keyword>
<reference evidence="2" key="1">
    <citation type="submission" date="2019-08" db="EMBL/GenBank/DDBJ databases">
        <authorList>
            <person name="Kucharzyk K."/>
            <person name="Murdoch R.W."/>
            <person name="Higgins S."/>
            <person name="Loffler F."/>
        </authorList>
    </citation>
    <scope>NUCLEOTIDE SEQUENCE</scope>
</reference>
<dbReference type="EMBL" id="VSSQ01000853">
    <property type="protein sequence ID" value="MPM02222.1"/>
    <property type="molecule type" value="Genomic_DNA"/>
</dbReference>
<evidence type="ECO:0000256" key="1">
    <source>
        <dbReference type="SAM" id="Phobius"/>
    </source>
</evidence>